<evidence type="ECO:0000256" key="3">
    <source>
        <dbReference type="ARBA" id="ARBA00023163"/>
    </source>
</evidence>
<dbReference type="InterPro" id="IPR014710">
    <property type="entry name" value="RmlC-like_jellyroll"/>
</dbReference>
<dbReference type="Pfam" id="PF13545">
    <property type="entry name" value="HTH_Crp_2"/>
    <property type="match status" value="1"/>
</dbReference>
<dbReference type="PROSITE" id="PS50042">
    <property type="entry name" value="CNMP_BINDING_3"/>
    <property type="match status" value="1"/>
</dbReference>
<dbReference type="CDD" id="cd00038">
    <property type="entry name" value="CAP_ED"/>
    <property type="match status" value="1"/>
</dbReference>
<dbReference type="InterPro" id="IPR050397">
    <property type="entry name" value="Env_Response_Regulators"/>
</dbReference>
<dbReference type="GO" id="GO:0003700">
    <property type="term" value="F:DNA-binding transcription factor activity"/>
    <property type="evidence" value="ECO:0007669"/>
    <property type="project" value="InterPro"/>
</dbReference>
<dbReference type="SUPFAM" id="SSF46785">
    <property type="entry name" value="Winged helix' DNA-binding domain"/>
    <property type="match status" value="1"/>
</dbReference>
<sequence length="239" mass="27075">MTILQDVCNLLRLNFALKPRTKGEPELLFQHRQFKAGEHIYRMGQPFTVLYIVQYGFLKTVLRNTEGDERVLSFPMQGDLLGFDGIYRNRYTSDTEALTDCDLITLPFKQLLTPGHANGELEQMIYLAASREIALERCGMGLSITVKSEARVARFLAMQSKRYTNLGYSSKNFLLPMTRRDMGSYLGLTLETISRSLSTLATAGIISVNRRDIHILRPELLILPPNFPALPEEMNKPAA</sequence>
<keyword evidence="7" id="KW-1185">Reference proteome</keyword>
<dbReference type="PANTHER" id="PTHR24567:SF75">
    <property type="entry name" value="FUMARATE AND NITRATE REDUCTION REGULATORY PROTEIN"/>
    <property type="match status" value="1"/>
</dbReference>
<dbReference type="OrthoDB" id="7643467at2"/>
<dbReference type="RefSeq" id="WP_132579734.1">
    <property type="nucleotide sequence ID" value="NZ_SMAJ01000002.1"/>
</dbReference>
<keyword evidence="1" id="KW-0805">Transcription regulation</keyword>
<dbReference type="Gene3D" id="1.10.10.10">
    <property type="entry name" value="Winged helix-like DNA-binding domain superfamily/Winged helix DNA-binding domain"/>
    <property type="match status" value="1"/>
</dbReference>
<evidence type="ECO:0000256" key="2">
    <source>
        <dbReference type="ARBA" id="ARBA00023125"/>
    </source>
</evidence>
<dbReference type="Gene3D" id="2.60.120.10">
    <property type="entry name" value="Jelly Rolls"/>
    <property type="match status" value="1"/>
</dbReference>
<dbReference type="GO" id="GO:0005829">
    <property type="term" value="C:cytosol"/>
    <property type="evidence" value="ECO:0007669"/>
    <property type="project" value="TreeGrafter"/>
</dbReference>
<dbReference type="InterPro" id="IPR036390">
    <property type="entry name" value="WH_DNA-bd_sf"/>
</dbReference>
<dbReference type="AlphaFoldDB" id="A0A4V2UZ67"/>
<dbReference type="InterPro" id="IPR036388">
    <property type="entry name" value="WH-like_DNA-bd_sf"/>
</dbReference>
<feature type="domain" description="HTH crp-type" evidence="5">
    <location>
        <begin position="146"/>
        <end position="219"/>
    </location>
</feature>
<evidence type="ECO:0000259" key="5">
    <source>
        <dbReference type="PROSITE" id="PS51063"/>
    </source>
</evidence>
<keyword evidence="3" id="KW-0804">Transcription</keyword>
<dbReference type="InterPro" id="IPR000595">
    <property type="entry name" value="cNMP-bd_dom"/>
</dbReference>
<dbReference type="Proteomes" id="UP000295525">
    <property type="component" value="Unassembled WGS sequence"/>
</dbReference>
<proteinExistence type="predicted"/>
<protein>
    <submittedName>
        <fullName evidence="6">CRP/FNR family transcriptional regulator</fullName>
    </submittedName>
</protein>
<keyword evidence="2" id="KW-0238">DNA-binding</keyword>
<evidence type="ECO:0000313" key="6">
    <source>
        <dbReference type="EMBL" id="TCT10108.1"/>
    </source>
</evidence>
<dbReference type="PROSITE" id="PS51063">
    <property type="entry name" value="HTH_CRP_2"/>
    <property type="match status" value="1"/>
</dbReference>
<dbReference type="PROSITE" id="PS00042">
    <property type="entry name" value="HTH_CRP_1"/>
    <property type="match status" value="1"/>
</dbReference>
<dbReference type="EMBL" id="SMAJ01000002">
    <property type="protein sequence ID" value="TCT10108.1"/>
    <property type="molecule type" value="Genomic_DNA"/>
</dbReference>
<organism evidence="6 7">
    <name type="scientific">Paralcaligenes ureilyticus</name>
    <dbReference type="NCBI Taxonomy" id="627131"/>
    <lineage>
        <taxon>Bacteria</taxon>
        <taxon>Pseudomonadati</taxon>
        <taxon>Pseudomonadota</taxon>
        <taxon>Betaproteobacteria</taxon>
        <taxon>Burkholderiales</taxon>
        <taxon>Alcaligenaceae</taxon>
        <taxon>Paralcaligenes</taxon>
    </lineage>
</organism>
<dbReference type="SUPFAM" id="SSF51206">
    <property type="entry name" value="cAMP-binding domain-like"/>
    <property type="match status" value="1"/>
</dbReference>
<dbReference type="PRINTS" id="PR00034">
    <property type="entry name" value="HTHCRP"/>
</dbReference>
<evidence type="ECO:0000313" key="7">
    <source>
        <dbReference type="Proteomes" id="UP000295525"/>
    </source>
</evidence>
<dbReference type="InterPro" id="IPR012318">
    <property type="entry name" value="HTH_CRP"/>
</dbReference>
<evidence type="ECO:0000256" key="1">
    <source>
        <dbReference type="ARBA" id="ARBA00023015"/>
    </source>
</evidence>
<gene>
    <name evidence="6" type="ORF">EDC26_10264</name>
</gene>
<dbReference type="CDD" id="cd00092">
    <property type="entry name" value="HTH_CRP"/>
    <property type="match status" value="1"/>
</dbReference>
<dbReference type="InterPro" id="IPR018490">
    <property type="entry name" value="cNMP-bd_dom_sf"/>
</dbReference>
<evidence type="ECO:0000259" key="4">
    <source>
        <dbReference type="PROSITE" id="PS50042"/>
    </source>
</evidence>
<feature type="domain" description="Cyclic nucleotide-binding" evidence="4">
    <location>
        <begin position="32"/>
        <end position="90"/>
    </location>
</feature>
<dbReference type="FunFam" id="1.10.10.10:FF:000028">
    <property type="entry name" value="Fumarate/nitrate reduction transcriptional regulator Fnr"/>
    <property type="match status" value="1"/>
</dbReference>
<dbReference type="SMART" id="SM00419">
    <property type="entry name" value="HTH_CRP"/>
    <property type="match status" value="1"/>
</dbReference>
<name>A0A4V2UZ67_9BURK</name>
<reference evidence="6 7" key="1">
    <citation type="submission" date="2019-03" db="EMBL/GenBank/DDBJ databases">
        <title>Genomic Encyclopedia of Type Strains, Phase IV (KMG-IV): sequencing the most valuable type-strain genomes for metagenomic binning, comparative biology and taxonomic classification.</title>
        <authorList>
            <person name="Goeker M."/>
        </authorList>
    </citation>
    <scope>NUCLEOTIDE SEQUENCE [LARGE SCALE GENOMIC DNA]</scope>
    <source>
        <strain evidence="6 7">DSM 24591</strain>
    </source>
</reference>
<dbReference type="Pfam" id="PF00027">
    <property type="entry name" value="cNMP_binding"/>
    <property type="match status" value="1"/>
</dbReference>
<accession>A0A4V2UZ67</accession>
<dbReference type="SMART" id="SM00100">
    <property type="entry name" value="cNMP"/>
    <property type="match status" value="1"/>
</dbReference>
<dbReference type="InterPro" id="IPR018335">
    <property type="entry name" value="Tscrpt_reg_HTH_Crp-type_CS"/>
</dbReference>
<comment type="caution">
    <text evidence="6">The sequence shown here is derived from an EMBL/GenBank/DDBJ whole genome shotgun (WGS) entry which is preliminary data.</text>
</comment>
<dbReference type="PANTHER" id="PTHR24567">
    <property type="entry name" value="CRP FAMILY TRANSCRIPTIONAL REGULATORY PROTEIN"/>
    <property type="match status" value="1"/>
</dbReference>
<dbReference type="GO" id="GO:0003677">
    <property type="term" value="F:DNA binding"/>
    <property type="evidence" value="ECO:0007669"/>
    <property type="project" value="UniProtKB-KW"/>
</dbReference>